<keyword evidence="1" id="KW-0472">Membrane</keyword>
<proteinExistence type="predicted"/>
<keyword evidence="1" id="KW-1133">Transmembrane helix</keyword>
<dbReference type="InterPro" id="IPR057394">
    <property type="entry name" value="PIGBOS1"/>
</dbReference>
<gene>
    <name evidence="2" type="ORF">PCHAS_0814450</name>
</gene>
<dbReference type="VEuPathDB" id="PlasmoDB:PCHAS_0814450"/>
<name>A0A4V0K7B8_PLACU</name>
<dbReference type="EMBL" id="LK022885">
    <property type="protein sequence ID" value="VTZ68352.1"/>
    <property type="molecule type" value="Genomic_DNA"/>
</dbReference>
<evidence type="ECO:0000256" key="1">
    <source>
        <dbReference type="SAM" id="Phobius"/>
    </source>
</evidence>
<feature type="transmembrane region" description="Helical" evidence="1">
    <location>
        <begin position="7"/>
        <end position="25"/>
    </location>
</feature>
<dbReference type="AlphaFoldDB" id="A0A4V0K7B8"/>
<organism evidence="2 3">
    <name type="scientific">Plasmodium chabaudi chabaudi</name>
    <dbReference type="NCBI Taxonomy" id="31271"/>
    <lineage>
        <taxon>Eukaryota</taxon>
        <taxon>Sar</taxon>
        <taxon>Alveolata</taxon>
        <taxon>Apicomplexa</taxon>
        <taxon>Aconoidasida</taxon>
        <taxon>Haemosporida</taxon>
        <taxon>Plasmodiidae</taxon>
        <taxon>Plasmodium</taxon>
        <taxon>Plasmodium (Vinckeia)</taxon>
    </lineage>
</organism>
<evidence type="ECO:0000313" key="2">
    <source>
        <dbReference type="EMBL" id="VTZ68352.1"/>
    </source>
</evidence>
<keyword evidence="1" id="KW-0812">Transmembrane</keyword>
<dbReference type="GeneID" id="75736214"/>
<dbReference type="OrthoDB" id="42429at2759"/>
<evidence type="ECO:0000313" key="3">
    <source>
        <dbReference type="Proteomes" id="UP000071118"/>
    </source>
</evidence>
<keyword evidence="3" id="KW-1185">Reference proteome</keyword>
<dbReference type="Proteomes" id="UP000071118">
    <property type="component" value="Chromosome 8"/>
</dbReference>
<accession>A0A4V0K7B8</accession>
<dbReference type="RefSeq" id="XP_051176946.1">
    <property type="nucleotide sequence ID" value="XM_051320986.1"/>
</dbReference>
<reference evidence="2 3" key="1">
    <citation type="journal article" date="2014" name="BMC Biol.">
        <title>A comprehensive evaluation of rodent malaria parasite genomes and gene expression.</title>
        <authorList>
            <person name="Otto T.D."/>
            <person name="Bohme U."/>
            <person name="Jackson A.P."/>
            <person name="Hunt M."/>
            <person name="Franke-Fayard B."/>
            <person name="Hoeijmakers W.A."/>
            <person name="Religa A.A."/>
            <person name="Robertson L."/>
            <person name="Sanders M."/>
            <person name="Ogun S.A."/>
            <person name="Cunningham D."/>
            <person name="Erhart A."/>
            <person name="Billker O."/>
            <person name="Khan S.M."/>
            <person name="Stunnenberg H.G."/>
            <person name="Langhorne J."/>
            <person name="Holder A.A."/>
            <person name="Waters A.P."/>
            <person name="Newbold C.I."/>
            <person name="Pain A."/>
            <person name="Berriman M."/>
            <person name="Janse C.J."/>
        </authorList>
    </citation>
    <scope>NUCLEOTIDE SEQUENCE [LARGE SCALE GENOMIC DNA]</scope>
    <source>
        <strain evidence="2 3">AS</strain>
    </source>
</reference>
<dbReference type="KEGG" id="pcb:PCHAS_0814450"/>
<dbReference type="Pfam" id="PF23670">
    <property type="entry name" value="PIGBOS1"/>
    <property type="match status" value="1"/>
</dbReference>
<sequence length="48" mass="5482">MKRRTDFKSVCVAVIIGVCSGYYIFSPIIDNMKDNINSINKKTVKENK</sequence>
<protein>
    <submittedName>
        <fullName evidence="2">Uncharacterized protein</fullName>
    </submittedName>
</protein>